<dbReference type="GO" id="GO:0051015">
    <property type="term" value="F:actin filament binding"/>
    <property type="evidence" value="ECO:0007669"/>
    <property type="project" value="TreeGrafter"/>
</dbReference>
<organism evidence="2 3">
    <name type="scientific">Albula glossodonta</name>
    <name type="common">roundjaw bonefish</name>
    <dbReference type="NCBI Taxonomy" id="121402"/>
    <lineage>
        <taxon>Eukaryota</taxon>
        <taxon>Metazoa</taxon>
        <taxon>Chordata</taxon>
        <taxon>Craniata</taxon>
        <taxon>Vertebrata</taxon>
        <taxon>Euteleostomi</taxon>
        <taxon>Actinopterygii</taxon>
        <taxon>Neopterygii</taxon>
        <taxon>Teleostei</taxon>
        <taxon>Albuliformes</taxon>
        <taxon>Albulidae</taxon>
        <taxon>Albula</taxon>
    </lineage>
</organism>
<dbReference type="GO" id="GO:0031267">
    <property type="term" value="F:small GTPase binding"/>
    <property type="evidence" value="ECO:0007669"/>
    <property type="project" value="InterPro"/>
</dbReference>
<dbReference type="InterPro" id="IPR016024">
    <property type="entry name" value="ARM-type_fold"/>
</dbReference>
<gene>
    <name evidence="2" type="ORF">JZ751_021678</name>
</gene>
<dbReference type="FunFam" id="1.25.10.10:FF:000045">
    <property type="entry name" value="Formin-like protein 3 isoform 1"/>
    <property type="match status" value="1"/>
</dbReference>
<name>A0A8T2NV39_9TELE</name>
<dbReference type="GO" id="GO:0016477">
    <property type="term" value="P:cell migration"/>
    <property type="evidence" value="ECO:0007669"/>
    <property type="project" value="TreeGrafter"/>
</dbReference>
<dbReference type="GO" id="GO:0005829">
    <property type="term" value="C:cytosol"/>
    <property type="evidence" value="ECO:0007669"/>
    <property type="project" value="TreeGrafter"/>
</dbReference>
<evidence type="ECO:0000313" key="2">
    <source>
        <dbReference type="EMBL" id="KAG9340237.1"/>
    </source>
</evidence>
<sequence>MGRGKGRTLRCSLAAQMITASGRFRVTLRTPASGEECMWKGRNSMNLPPDKARLLRQYDNEKKWDLICDQERFQVKNPPHTYIQKLRGYLDPAVTRKKFRRRVQESTKVLRELEISLRTNHIGWVREFLNDENRGLDVLVEYLSFAQCAVMLDFEGLEKGEDGYLESSKSWSRSIEDLHQSEGRAFCNTLTRSARQTVLRAASVNPTDRISETPDWPI</sequence>
<evidence type="ECO:0000313" key="3">
    <source>
        <dbReference type="Proteomes" id="UP000824540"/>
    </source>
</evidence>
<accession>A0A8T2NV39</accession>
<proteinExistence type="predicted"/>
<dbReference type="GO" id="GO:0030866">
    <property type="term" value="P:cortical actin cytoskeleton organization"/>
    <property type="evidence" value="ECO:0007669"/>
    <property type="project" value="TreeGrafter"/>
</dbReference>
<dbReference type="InterPro" id="IPR043592">
    <property type="entry name" value="FMNL_animal"/>
</dbReference>
<dbReference type="PANTHER" id="PTHR45857">
    <property type="entry name" value="FORMIN-LIKE PROTEIN"/>
    <property type="match status" value="1"/>
</dbReference>
<keyword evidence="3" id="KW-1185">Reference proteome</keyword>
<dbReference type="InterPro" id="IPR011989">
    <property type="entry name" value="ARM-like"/>
</dbReference>
<dbReference type="AlphaFoldDB" id="A0A8T2NV39"/>
<protein>
    <recommendedName>
        <fullName evidence="1">Formin GTPase-binding domain-containing protein</fullName>
    </recommendedName>
</protein>
<evidence type="ECO:0000259" key="1">
    <source>
        <dbReference type="SMART" id="SM01140"/>
    </source>
</evidence>
<reference evidence="2" key="1">
    <citation type="thesis" date="2021" institute="BYU ScholarsArchive" country="Provo, UT, USA">
        <title>Applications of and Algorithms for Genome Assembly and Genomic Analyses with an Emphasis on Marine Teleosts.</title>
        <authorList>
            <person name="Pickett B.D."/>
        </authorList>
    </citation>
    <scope>NUCLEOTIDE SEQUENCE</scope>
    <source>
        <strain evidence="2">HI-2016</strain>
    </source>
</reference>
<dbReference type="GO" id="GO:0008360">
    <property type="term" value="P:regulation of cell shape"/>
    <property type="evidence" value="ECO:0007669"/>
    <property type="project" value="TreeGrafter"/>
</dbReference>
<feature type="domain" description="Formin GTPase-binding" evidence="1">
    <location>
        <begin position="38"/>
        <end position="212"/>
    </location>
</feature>
<dbReference type="EMBL" id="JAFBMS010000044">
    <property type="protein sequence ID" value="KAG9340237.1"/>
    <property type="molecule type" value="Genomic_DNA"/>
</dbReference>
<dbReference type="Gene3D" id="1.25.10.10">
    <property type="entry name" value="Leucine-rich Repeat Variant"/>
    <property type="match status" value="1"/>
</dbReference>
<dbReference type="InterPro" id="IPR010473">
    <property type="entry name" value="GTPase-bd"/>
</dbReference>
<dbReference type="Pfam" id="PF06371">
    <property type="entry name" value="Drf_GBD"/>
    <property type="match status" value="1"/>
</dbReference>
<dbReference type="SUPFAM" id="SSF48371">
    <property type="entry name" value="ARM repeat"/>
    <property type="match status" value="1"/>
</dbReference>
<dbReference type="PANTHER" id="PTHR45857:SF3">
    <property type="entry name" value="FORMIN-LIKE PROTEIN 3"/>
    <property type="match status" value="1"/>
</dbReference>
<comment type="caution">
    <text evidence="2">The sequence shown here is derived from an EMBL/GenBank/DDBJ whole genome shotgun (WGS) entry which is preliminary data.</text>
</comment>
<dbReference type="SMART" id="SM01140">
    <property type="entry name" value="Drf_GBD"/>
    <property type="match status" value="1"/>
</dbReference>
<dbReference type="OrthoDB" id="1104827at2759"/>
<dbReference type="Proteomes" id="UP000824540">
    <property type="component" value="Unassembled WGS sequence"/>
</dbReference>